<dbReference type="PANTHER" id="PTHR30600">
    <property type="entry name" value="CYTOCHROME C PEROXIDASE-RELATED"/>
    <property type="match status" value="1"/>
</dbReference>
<dbReference type="InterPro" id="IPR032812">
    <property type="entry name" value="SbsA_Ig"/>
</dbReference>
<dbReference type="Gene3D" id="2.130.10.10">
    <property type="entry name" value="YVTN repeat-like/Quinoprotein amine dehydrogenase"/>
    <property type="match status" value="2"/>
</dbReference>
<keyword evidence="4 5" id="KW-0408">Iron</keyword>
<evidence type="ECO:0000256" key="4">
    <source>
        <dbReference type="ARBA" id="ARBA00023004"/>
    </source>
</evidence>
<evidence type="ECO:0000256" key="5">
    <source>
        <dbReference type="PROSITE-ProRule" id="PRU00433"/>
    </source>
</evidence>
<evidence type="ECO:0000259" key="7">
    <source>
        <dbReference type="PROSITE" id="PS50025"/>
    </source>
</evidence>
<gene>
    <name evidence="10" type="ORF">J2W49_004205</name>
</gene>
<dbReference type="InterPro" id="IPR013783">
    <property type="entry name" value="Ig-like_fold"/>
</dbReference>
<dbReference type="CDD" id="cd00146">
    <property type="entry name" value="PKD"/>
    <property type="match status" value="1"/>
</dbReference>
<dbReference type="InterPro" id="IPR000772">
    <property type="entry name" value="Ricin_B_lectin"/>
</dbReference>
<dbReference type="SUPFAM" id="SSF50370">
    <property type="entry name" value="Ricin B-like lectins"/>
    <property type="match status" value="1"/>
</dbReference>
<dbReference type="SUPFAM" id="SSF50974">
    <property type="entry name" value="Nitrous oxide reductase, N-terminal domain"/>
    <property type="match status" value="1"/>
</dbReference>
<keyword evidence="1 5" id="KW-0349">Heme</keyword>
<organism evidence="10 11">
    <name type="scientific">Hydrogenophaga palleronii</name>
    <dbReference type="NCBI Taxonomy" id="65655"/>
    <lineage>
        <taxon>Bacteria</taxon>
        <taxon>Pseudomonadati</taxon>
        <taxon>Pseudomonadota</taxon>
        <taxon>Betaproteobacteria</taxon>
        <taxon>Burkholderiales</taxon>
        <taxon>Comamonadaceae</taxon>
        <taxon>Hydrogenophaga</taxon>
    </lineage>
</organism>
<evidence type="ECO:0000313" key="11">
    <source>
        <dbReference type="Proteomes" id="UP001265700"/>
    </source>
</evidence>
<evidence type="ECO:0000259" key="8">
    <source>
        <dbReference type="PROSITE" id="PS50093"/>
    </source>
</evidence>
<dbReference type="RefSeq" id="WP_310320758.1">
    <property type="nucleotide sequence ID" value="NZ_JAVDWU010000010.1"/>
</dbReference>
<dbReference type="SUPFAM" id="SSF49899">
    <property type="entry name" value="Concanavalin A-like lectins/glucanases"/>
    <property type="match status" value="1"/>
</dbReference>
<protein>
    <submittedName>
        <fullName evidence="10">PKD repeat protein/mono/diheme cytochrome c family protein</fullName>
    </submittedName>
</protein>
<dbReference type="PROSITE" id="PS50025">
    <property type="entry name" value="LAM_G_DOMAIN"/>
    <property type="match status" value="1"/>
</dbReference>
<evidence type="ECO:0000256" key="1">
    <source>
        <dbReference type="ARBA" id="ARBA00022617"/>
    </source>
</evidence>
<dbReference type="Gene3D" id="2.60.120.200">
    <property type="match status" value="1"/>
</dbReference>
<dbReference type="CDD" id="cd00161">
    <property type="entry name" value="beta-trefoil_Ricin-like"/>
    <property type="match status" value="1"/>
</dbReference>
<feature type="signal peptide" evidence="6">
    <location>
        <begin position="1"/>
        <end position="34"/>
    </location>
</feature>
<dbReference type="PROSITE" id="PS51257">
    <property type="entry name" value="PROKAR_LIPOPROTEIN"/>
    <property type="match status" value="1"/>
</dbReference>
<dbReference type="InterPro" id="IPR009056">
    <property type="entry name" value="Cyt_c-like_dom"/>
</dbReference>
<dbReference type="PROSITE" id="PS50093">
    <property type="entry name" value="PKD"/>
    <property type="match status" value="1"/>
</dbReference>
<feature type="chain" id="PRO_5045842917" evidence="6">
    <location>
        <begin position="35"/>
        <end position="1608"/>
    </location>
</feature>
<dbReference type="SMART" id="SM00458">
    <property type="entry name" value="RICIN"/>
    <property type="match status" value="1"/>
</dbReference>
<name>A0ABU1WT22_9BURK</name>
<dbReference type="SUPFAM" id="SSF46626">
    <property type="entry name" value="Cytochrome c"/>
    <property type="match status" value="2"/>
</dbReference>
<keyword evidence="11" id="KW-1185">Reference proteome</keyword>
<dbReference type="Pfam" id="PF13205">
    <property type="entry name" value="Big_5"/>
    <property type="match status" value="1"/>
</dbReference>
<evidence type="ECO:0000256" key="3">
    <source>
        <dbReference type="ARBA" id="ARBA00022729"/>
    </source>
</evidence>
<feature type="domain" description="Cytochrome c" evidence="9">
    <location>
        <begin position="1367"/>
        <end position="1471"/>
    </location>
</feature>
<comment type="caution">
    <text evidence="10">The sequence shown here is derived from an EMBL/GenBank/DDBJ whole genome shotgun (WGS) entry which is preliminary data.</text>
</comment>
<sequence>MQMLVIKLAALVRRHAPRSAQGLLVLLAAAALTACGGGSTTGEAQGLTTDTAAMPAEMKAQTLQQTQTPSQTLLQSQQLQGPDGVARAMAVQMQSLPVQGPGLGNLSYSQAELFTPISWIRRDEQGTPATYPGRKAFGLNVGIMHNGYFLTVFTPDSGLGPGGFLVYDVSNPRSIQLVRRIYEPEGRTSEFREAHALGASTINGRQYIAVATTRGVEFWDFTDVHNAQQVRKVAFPTVNGGDYANVSWQLWWQAPYLYVASANHGVYIVDATDPATAALANRGAGKPNPVPTGELGGFRVGPIFTMGNHMVLTSMDNSDGFASLDISDPLNPKVLDTLNSHPFYYATCFDGRTLYASVRGNGARMTAFNLADRSRFVPEDNRLVVNEQLYCGTQDHYVFQGAQYRVHKVDVGNPMQHVEVGQGGLFAPGSSLEAGSDHGQVAPFGNLVFVGNDHGSGSAFMVHDRAPDTTPPVVRQVSPANGALAQALSSRVGLGLSDSVLPESVNATSFIVRPVGGSALAGVYSAQLGIINFSPNQALQPNTTYEVVLPAGGVKDYAGNGIASEYRSTFTTGNAVNIGLAHHWSLARTLDDRVGQNNGTASGSDTFESIGLNFAQRSGGVALGDDSVASVLAGTASVSFYMKTTQIGSANAWQAPGIFGRDQAGGADDVFWGWIDNTGRLSLSVGDPGTGNPGTKSTSPVNDGQWHHVVMTRDAASGAQAIYVDGVKTSSTGRTGALGLRNRFQLLGQIQGNADFFKGTLADVRVYQRVLSDSNVAQLRALPVVGDPGLAQGPQLVGGSLSFNPSVLGGSAQYSWNFGDGTRTAFTGNPGASYTYTAPGHYTVTLTVRNADGLENYYTYPVTVIRPVTAQSPTHTTNITGDGSSVYSLNPDSGTVTALDAQSLVKRWEVRVGREPRTLALGPDGRLWVTVQDEDRLVALNPADGSVSTTVSLAYGSGPYGVVFSPDLTQGLLTLEHKSTLVRFNPTTGATTGTVALAGAVRGIAVSANSQDAYVTRFKSMMTGGQLHKVNLVNFTGATAIALQVDTTTVDDESRSRGVPNYLHQVVISPDGLRAVLPSKKDNIVRGRHRDGQDLLHDRTVRSILSQVNLPSASEVFAEQLDFDDRAPARAALFAPNGDYLFVAQMEGNRIAIVDAYSRAIRGEIADVGLAPHGLYLDAARKRLFTNNFLARSVSVHDVTAVLSGQSGAATLVQTVATVAQETLTPAALRGKQLFYNAADRRMSRDNYMSCASCHADGGDDGMVWDFLQRGEGLRRTISLQGRQGMGHGNVHWSANFDEIQDFENDIRGAFGGTGFMSNADFTATSNPLGTPKAGRSAALDDLAAYLQSLSRYARSPARNADGSLSASALVGRQVFQNAQCASCHAGVTLRDGLRHDVGSIQASSGLGNGQPLAGVGFDTPTLFGSWSAGPYLHNGQTASLLDLFNADHGNAQSLSTQDRTALTDYVRSLDANSAMLRLRSSQSNLCVNVRGVSTASGASVIQWPCGTAANELFAVNNIDGHLQFVAKHSGLCIAQANTTASGGPVVQLSCNAGTTTQWTLSGSTLRNRASGACLDVPGGSTAQDLELITWTCNNGNNQNWVQANAVN</sequence>
<evidence type="ECO:0000259" key="9">
    <source>
        <dbReference type="PROSITE" id="PS51007"/>
    </source>
</evidence>
<dbReference type="Pfam" id="PF18911">
    <property type="entry name" value="PKD_4"/>
    <property type="match status" value="1"/>
</dbReference>
<dbReference type="EMBL" id="JAVDWU010000010">
    <property type="protein sequence ID" value="MDR7152229.1"/>
    <property type="molecule type" value="Genomic_DNA"/>
</dbReference>
<dbReference type="InterPro" id="IPR011045">
    <property type="entry name" value="N2O_reductase_N"/>
</dbReference>
<feature type="domain" description="Laminin G" evidence="7">
    <location>
        <begin position="611"/>
        <end position="797"/>
    </location>
</feature>
<dbReference type="InterPro" id="IPR035986">
    <property type="entry name" value="PKD_dom_sf"/>
</dbReference>
<dbReference type="Pfam" id="PF00652">
    <property type="entry name" value="Ricin_B_lectin"/>
    <property type="match status" value="1"/>
</dbReference>
<evidence type="ECO:0000256" key="2">
    <source>
        <dbReference type="ARBA" id="ARBA00022723"/>
    </source>
</evidence>
<dbReference type="SUPFAM" id="SSF49299">
    <property type="entry name" value="PKD domain"/>
    <property type="match status" value="1"/>
</dbReference>
<dbReference type="PROSITE" id="PS51007">
    <property type="entry name" value="CYTC"/>
    <property type="match status" value="2"/>
</dbReference>
<dbReference type="InterPro" id="IPR022409">
    <property type="entry name" value="PKD/Chitinase_dom"/>
</dbReference>
<dbReference type="InterPro" id="IPR001791">
    <property type="entry name" value="Laminin_G"/>
</dbReference>
<dbReference type="Gene3D" id="1.10.760.10">
    <property type="entry name" value="Cytochrome c-like domain"/>
    <property type="match status" value="2"/>
</dbReference>
<reference evidence="10 11" key="1">
    <citation type="submission" date="2023-07" db="EMBL/GenBank/DDBJ databases">
        <title>Sorghum-associated microbial communities from plants grown in Nebraska, USA.</title>
        <authorList>
            <person name="Schachtman D."/>
        </authorList>
    </citation>
    <scope>NUCLEOTIDE SEQUENCE [LARGE SCALE GENOMIC DNA]</scope>
    <source>
        <strain evidence="10 11">4249</strain>
    </source>
</reference>
<dbReference type="InterPro" id="IPR036909">
    <property type="entry name" value="Cyt_c-like_dom_sf"/>
</dbReference>
<accession>A0ABU1WT22</accession>
<dbReference type="InterPro" id="IPR013320">
    <property type="entry name" value="ConA-like_dom_sf"/>
</dbReference>
<dbReference type="PROSITE" id="PS50231">
    <property type="entry name" value="RICIN_B_LECTIN"/>
    <property type="match status" value="1"/>
</dbReference>
<evidence type="ECO:0000256" key="6">
    <source>
        <dbReference type="SAM" id="SignalP"/>
    </source>
</evidence>
<keyword evidence="2 5" id="KW-0479">Metal-binding</keyword>
<dbReference type="SMART" id="SM00089">
    <property type="entry name" value="PKD"/>
    <property type="match status" value="1"/>
</dbReference>
<dbReference type="Pfam" id="PF13385">
    <property type="entry name" value="Laminin_G_3"/>
    <property type="match status" value="1"/>
</dbReference>
<dbReference type="Gene3D" id="2.80.10.50">
    <property type="match status" value="1"/>
</dbReference>
<proteinExistence type="predicted"/>
<dbReference type="Gene3D" id="2.60.40.10">
    <property type="entry name" value="Immunoglobulins"/>
    <property type="match status" value="1"/>
</dbReference>
<dbReference type="Proteomes" id="UP001265700">
    <property type="component" value="Unassembled WGS sequence"/>
</dbReference>
<dbReference type="SUPFAM" id="SSF75011">
    <property type="entry name" value="3-carboxy-cis,cis-mucoante lactonizing enzyme"/>
    <property type="match status" value="1"/>
</dbReference>
<feature type="domain" description="Cytochrome c" evidence="9">
    <location>
        <begin position="1226"/>
        <end position="1351"/>
    </location>
</feature>
<dbReference type="InterPro" id="IPR000601">
    <property type="entry name" value="PKD_dom"/>
</dbReference>
<dbReference type="InterPro" id="IPR035992">
    <property type="entry name" value="Ricin_B-like_lectins"/>
</dbReference>
<dbReference type="InterPro" id="IPR015943">
    <property type="entry name" value="WD40/YVTN_repeat-like_dom_sf"/>
</dbReference>
<keyword evidence="3 6" id="KW-0732">Signal</keyword>
<feature type="domain" description="PKD" evidence="8">
    <location>
        <begin position="800"/>
        <end position="871"/>
    </location>
</feature>
<evidence type="ECO:0000313" key="10">
    <source>
        <dbReference type="EMBL" id="MDR7152229.1"/>
    </source>
</evidence>
<dbReference type="InterPro" id="IPR051395">
    <property type="entry name" value="Cytochrome_c_Peroxidase/MauG"/>
</dbReference>